<dbReference type="GO" id="GO:0032259">
    <property type="term" value="P:methylation"/>
    <property type="evidence" value="ECO:0007669"/>
    <property type="project" value="UniProtKB-KW"/>
</dbReference>
<dbReference type="GO" id="GO:0008757">
    <property type="term" value="F:S-adenosylmethionine-dependent methyltransferase activity"/>
    <property type="evidence" value="ECO:0007669"/>
    <property type="project" value="InterPro"/>
</dbReference>
<dbReference type="InterPro" id="IPR013216">
    <property type="entry name" value="Methyltransf_11"/>
</dbReference>
<dbReference type="Proteomes" id="UP000611640">
    <property type="component" value="Chromosome"/>
</dbReference>
<protein>
    <recommendedName>
        <fullName evidence="4">Methyltransferase type 11 domain-containing protein</fullName>
    </recommendedName>
</protein>
<evidence type="ECO:0000313" key="6">
    <source>
        <dbReference type="Proteomes" id="UP000611640"/>
    </source>
</evidence>
<keyword evidence="1" id="KW-0489">Methyltransferase</keyword>
<dbReference type="InterPro" id="IPR029063">
    <property type="entry name" value="SAM-dependent_MTases_sf"/>
</dbReference>
<dbReference type="Pfam" id="PF08241">
    <property type="entry name" value="Methyltransf_11"/>
    <property type="match status" value="1"/>
</dbReference>
<keyword evidence="3" id="KW-0949">S-adenosyl-L-methionine</keyword>
<evidence type="ECO:0000259" key="4">
    <source>
        <dbReference type="Pfam" id="PF08241"/>
    </source>
</evidence>
<dbReference type="AlphaFoldDB" id="A0A7R7DMZ8"/>
<feature type="domain" description="Methyltransferase type 11" evidence="4">
    <location>
        <begin position="88"/>
        <end position="178"/>
    </location>
</feature>
<reference evidence="5 6" key="1">
    <citation type="submission" date="2020-08" db="EMBL/GenBank/DDBJ databases">
        <title>Whole genome shotgun sequence of Actinocatenispora thailandica NBRC 105041.</title>
        <authorList>
            <person name="Komaki H."/>
            <person name="Tamura T."/>
        </authorList>
    </citation>
    <scope>NUCLEOTIDE SEQUENCE [LARGE SCALE GENOMIC DNA]</scope>
    <source>
        <strain evidence="5 6">NBRC 105041</strain>
    </source>
</reference>
<dbReference type="Gene3D" id="3.40.50.150">
    <property type="entry name" value="Vaccinia Virus protein VP39"/>
    <property type="match status" value="1"/>
</dbReference>
<keyword evidence="2" id="KW-0808">Transferase</keyword>
<evidence type="ECO:0000256" key="2">
    <source>
        <dbReference type="ARBA" id="ARBA00022679"/>
    </source>
</evidence>
<organism evidence="5 6">
    <name type="scientific">Actinocatenispora thailandica</name>
    <dbReference type="NCBI Taxonomy" id="227318"/>
    <lineage>
        <taxon>Bacteria</taxon>
        <taxon>Bacillati</taxon>
        <taxon>Actinomycetota</taxon>
        <taxon>Actinomycetes</taxon>
        <taxon>Micromonosporales</taxon>
        <taxon>Micromonosporaceae</taxon>
        <taxon>Actinocatenispora</taxon>
    </lineage>
</organism>
<dbReference type="EMBL" id="AP023355">
    <property type="protein sequence ID" value="BCJ34719.1"/>
    <property type="molecule type" value="Genomic_DNA"/>
</dbReference>
<proteinExistence type="predicted"/>
<keyword evidence="6" id="KW-1185">Reference proteome</keyword>
<accession>A0A7R7DMZ8</accession>
<dbReference type="KEGG" id="atl:Athai_22220"/>
<sequence length="314" mass="33220">MTRRTRFGCQEMGAGGSGRRLHRRAGIVGCRGQAETVRVMWMCAFDAAARKVWGGQAVAYATSFAAVCAYPVEELLDAAAVRAGVRLLDAGTGSGNVAAAACARDARVAAVDAAPDMVRLAADAAPRADVAVAALPSLPFADAVFDVVTANFVLDHVGWPRRCAAELARVARPGGRIALTLWPVPAGAGHALLGRATRAAGVSRPAHRPVLPPETDFPRTEQGVTELLRAAGLATSSCRTISWSHRTTTQEWWRWAEAGVGFNGHLIATQPAETRVAIRRQFELLAARFTDPDGRIALPHQALLATATVPDRPV</sequence>
<dbReference type="PANTHER" id="PTHR43464">
    <property type="entry name" value="METHYLTRANSFERASE"/>
    <property type="match status" value="1"/>
</dbReference>
<name>A0A7R7DMZ8_9ACTN</name>
<evidence type="ECO:0000313" key="5">
    <source>
        <dbReference type="EMBL" id="BCJ34719.1"/>
    </source>
</evidence>
<dbReference type="PANTHER" id="PTHR43464:SF19">
    <property type="entry name" value="UBIQUINONE BIOSYNTHESIS O-METHYLTRANSFERASE, MITOCHONDRIAL"/>
    <property type="match status" value="1"/>
</dbReference>
<gene>
    <name evidence="5" type="ORF">Athai_22220</name>
</gene>
<evidence type="ECO:0000256" key="1">
    <source>
        <dbReference type="ARBA" id="ARBA00022603"/>
    </source>
</evidence>
<dbReference type="SUPFAM" id="SSF53335">
    <property type="entry name" value="S-adenosyl-L-methionine-dependent methyltransferases"/>
    <property type="match status" value="1"/>
</dbReference>
<evidence type="ECO:0000256" key="3">
    <source>
        <dbReference type="ARBA" id="ARBA00022691"/>
    </source>
</evidence>